<evidence type="ECO:0000313" key="2">
    <source>
        <dbReference type="EMBL" id="PCG73053.1"/>
    </source>
</evidence>
<feature type="signal peptide" evidence="1">
    <location>
        <begin position="1"/>
        <end position="20"/>
    </location>
</feature>
<dbReference type="EMBL" id="NWSH01001023">
    <property type="protein sequence ID" value="PCG73053.1"/>
    <property type="molecule type" value="Genomic_DNA"/>
</dbReference>
<reference evidence="2" key="1">
    <citation type="submission" date="2017-09" db="EMBL/GenBank/DDBJ databases">
        <title>Contemporary evolution of a Lepidopteran species, Heliothis virescens, in response to modern agricultural practices.</title>
        <authorList>
            <person name="Fritz M.L."/>
            <person name="Deyonke A.M."/>
            <person name="Papanicolaou A."/>
            <person name="Micinski S."/>
            <person name="Westbrook J."/>
            <person name="Gould F."/>
        </authorList>
    </citation>
    <scope>NUCLEOTIDE SEQUENCE [LARGE SCALE GENOMIC DNA]</scope>
    <source>
        <strain evidence="2">HvINT-</strain>
        <tissue evidence="2">Whole body</tissue>
    </source>
</reference>
<comment type="caution">
    <text evidence="2">The sequence shown here is derived from an EMBL/GenBank/DDBJ whole genome shotgun (WGS) entry which is preliminary data.</text>
</comment>
<name>A0A2A4JNN0_HELVI</name>
<gene>
    <name evidence="2" type="ORF">B5V51_180</name>
</gene>
<dbReference type="AlphaFoldDB" id="A0A2A4JNN0"/>
<organism evidence="2">
    <name type="scientific">Heliothis virescens</name>
    <name type="common">Tobacco budworm moth</name>
    <dbReference type="NCBI Taxonomy" id="7102"/>
    <lineage>
        <taxon>Eukaryota</taxon>
        <taxon>Metazoa</taxon>
        <taxon>Ecdysozoa</taxon>
        <taxon>Arthropoda</taxon>
        <taxon>Hexapoda</taxon>
        <taxon>Insecta</taxon>
        <taxon>Pterygota</taxon>
        <taxon>Neoptera</taxon>
        <taxon>Endopterygota</taxon>
        <taxon>Lepidoptera</taxon>
        <taxon>Glossata</taxon>
        <taxon>Ditrysia</taxon>
        <taxon>Noctuoidea</taxon>
        <taxon>Noctuidae</taxon>
        <taxon>Heliothinae</taxon>
        <taxon>Heliothis</taxon>
    </lineage>
</organism>
<keyword evidence="1" id="KW-0732">Signal</keyword>
<sequence length="64" mass="7034">MNTFTFFALIVCAIFALVSATPAQPEAETSINGAEPIPADELFEEAETKGRSYYVPTQKFPKYA</sequence>
<accession>A0A2A4JNN0</accession>
<proteinExistence type="predicted"/>
<protein>
    <submittedName>
        <fullName evidence="2">Uncharacterized protein</fullName>
    </submittedName>
</protein>
<feature type="chain" id="PRO_5013037145" evidence="1">
    <location>
        <begin position="21"/>
        <end position="64"/>
    </location>
</feature>
<evidence type="ECO:0000256" key="1">
    <source>
        <dbReference type="SAM" id="SignalP"/>
    </source>
</evidence>